<dbReference type="InterPro" id="IPR012669">
    <property type="entry name" value="Pectate_lyase"/>
</dbReference>
<dbReference type="AlphaFoldDB" id="A0A2I7SEL9"/>
<reference evidence="4" key="1">
    <citation type="submission" date="2018-01" db="EMBL/GenBank/DDBJ databases">
        <title>Complete genome of Tamlana sp. UJ94.</title>
        <authorList>
            <person name="Jung J."/>
            <person name="Chung D."/>
            <person name="Bae S.S."/>
            <person name="Baek K."/>
        </authorList>
    </citation>
    <scope>NUCLEOTIDE SEQUENCE [LARGE SCALE GENOMIC DNA]</scope>
    <source>
        <strain evidence="4">UJ94</strain>
    </source>
</reference>
<feature type="domain" description="BIG2" evidence="2">
    <location>
        <begin position="36"/>
        <end position="111"/>
    </location>
</feature>
<sequence>MNKFLKFSSLFMVLLVMASCSSDDDETKEEKPAEVLVTNITIIGNDITDGKPINLSADLAPSDATNTNVNWSVSDKKIAEVSLSGVLTPRDNGEVTVIATAKDGSDVTGELVIKISGVTHGTVLKAENMLLWQRSNGGWPKEPHNDFSGYNREQTAAEKAQAISEKENTDTTIDNDHTIGEIRTLLEAYKQTFNPAYLNAAENGLKYLFEAQYDNGGWPQYYPDRSGYRYQITFNDNAMANVMELMWDIYKGENDTENFDESYRASAKTAFDKGIEVILKTQITVNGVKTAWCAQHHDVTLQPAKARSYELPSISGSESVGVVRTLMLVESPSSEIKQAVQDAMQWFEDAKLYDIDTKKTTTNGQADVVVVSSPGNIIWARFYDLQTNEPFFCGRDGIKKKTLAEIEQERRAGYAWYGNWPSKIETEYKNWKSKLGI</sequence>
<evidence type="ECO:0000313" key="3">
    <source>
        <dbReference type="EMBL" id="AUS04344.1"/>
    </source>
</evidence>
<dbReference type="EMBL" id="CP025938">
    <property type="protein sequence ID" value="AUS04344.1"/>
    <property type="molecule type" value="Genomic_DNA"/>
</dbReference>
<dbReference type="InterPro" id="IPR008964">
    <property type="entry name" value="Invasin/intimin_cell_adhesion"/>
</dbReference>
<dbReference type="RefSeq" id="WP_102994454.1">
    <property type="nucleotide sequence ID" value="NZ_CP025938.1"/>
</dbReference>
<dbReference type="GO" id="GO:0016829">
    <property type="term" value="F:lyase activity"/>
    <property type="evidence" value="ECO:0007669"/>
    <property type="project" value="UniProtKB-KW"/>
</dbReference>
<evidence type="ECO:0000313" key="4">
    <source>
        <dbReference type="Proteomes" id="UP000236592"/>
    </source>
</evidence>
<proteinExistence type="predicted"/>
<evidence type="ECO:0000256" key="1">
    <source>
        <dbReference type="SAM" id="SignalP"/>
    </source>
</evidence>
<keyword evidence="3" id="KW-0456">Lyase</keyword>
<name>A0A2I7SEL9_9FLAO</name>
<dbReference type="SUPFAM" id="SSF49373">
    <property type="entry name" value="Invasin/intimin cell-adhesion fragments"/>
    <property type="match status" value="1"/>
</dbReference>
<dbReference type="Proteomes" id="UP000236592">
    <property type="component" value="Chromosome"/>
</dbReference>
<dbReference type="Gene3D" id="2.60.40.1080">
    <property type="match status" value="1"/>
</dbReference>
<dbReference type="SUPFAM" id="SSF81853">
    <property type="entry name" value="Family 10 polysaccharide lyase"/>
    <property type="match status" value="1"/>
</dbReference>
<dbReference type="InterPro" id="IPR003343">
    <property type="entry name" value="Big_2"/>
</dbReference>
<protein>
    <submittedName>
        <fullName evidence="3">Pectate lyase</fullName>
    </submittedName>
</protein>
<dbReference type="PROSITE" id="PS51257">
    <property type="entry name" value="PROKAR_LIPOPROTEIN"/>
    <property type="match status" value="1"/>
</dbReference>
<organism evidence="3 4">
    <name type="scientific">Pseudotamlana carrageenivorans</name>
    <dbReference type="NCBI Taxonomy" id="2069432"/>
    <lineage>
        <taxon>Bacteria</taxon>
        <taxon>Pseudomonadati</taxon>
        <taxon>Bacteroidota</taxon>
        <taxon>Flavobacteriia</taxon>
        <taxon>Flavobacteriales</taxon>
        <taxon>Flavobacteriaceae</taxon>
        <taxon>Pseudotamlana</taxon>
    </lineage>
</organism>
<dbReference type="Pfam" id="PF09492">
    <property type="entry name" value="Pec_lyase"/>
    <property type="match status" value="1"/>
</dbReference>
<dbReference type="OrthoDB" id="9804686at2"/>
<evidence type="ECO:0000259" key="2">
    <source>
        <dbReference type="SMART" id="SM00635"/>
    </source>
</evidence>
<feature type="chain" id="PRO_5014331613" evidence="1">
    <location>
        <begin position="23"/>
        <end position="437"/>
    </location>
</feature>
<feature type="signal peptide" evidence="1">
    <location>
        <begin position="1"/>
        <end position="22"/>
    </location>
</feature>
<dbReference type="SMART" id="SM00635">
    <property type="entry name" value="BID_2"/>
    <property type="match status" value="1"/>
</dbReference>
<keyword evidence="1" id="KW-0732">Signal</keyword>
<dbReference type="NCBIfam" id="TIGR02474">
    <property type="entry name" value="pec_lyase"/>
    <property type="match status" value="1"/>
</dbReference>
<keyword evidence="4" id="KW-1185">Reference proteome</keyword>
<dbReference type="KEGG" id="taj:C1A40_02135"/>
<accession>A0A2I7SEL9</accession>
<dbReference type="Pfam" id="PF02368">
    <property type="entry name" value="Big_2"/>
    <property type="match status" value="1"/>
</dbReference>
<dbReference type="Gene3D" id="1.50.10.20">
    <property type="match status" value="1"/>
</dbReference>
<gene>
    <name evidence="3" type="primary">pelA</name>
    <name evidence="3" type="ORF">C1A40_02135</name>
</gene>